<reference evidence="1 2" key="1">
    <citation type="journal article" date="2016" name="Mol. Biol. Evol.">
        <title>Comparative Genomics of Early-Diverging Mushroom-Forming Fungi Provides Insights into the Origins of Lignocellulose Decay Capabilities.</title>
        <authorList>
            <person name="Nagy L.G."/>
            <person name="Riley R."/>
            <person name="Tritt A."/>
            <person name="Adam C."/>
            <person name="Daum C."/>
            <person name="Floudas D."/>
            <person name="Sun H."/>
            <person name="Yadav J.S."/>
            <person name="Pangilinan J."/>
            <person name="Larsson K.H."/>
            <person name="Matsuura K."/>
            <person name="Barry K."/>
            <person name="Labutti K."/>
            <person name="Kuo R."/>
            <person name="Ohm R.A."/>
            <person name="Bhattacharya S.S."/>
            <person name="Shirouzu T."/>
            <person name="Yoshinaga Y."/>
            <person name="Martin F.M."/>
            <person name="Grigoriev I.V."/>
            <person name="Hibbett D.S."/>
        </authorList>
    </citation>
    <scope>NUCLEOTIDE SEQUENCE [LARGE SCALE GENOMIC DNA]</scope>
    <source>
        <strain evidence="1 2">CBS 109695</strain>
    </source>
</reference>
<dbReference type="OrthoDB" id="3232711at2759"/>
<protein>
    <submittedName>
        <fullName evidence="1">Uncharacterized protein</fullName>
    </submittedName>
</protein>
<dbReference type="AlphaFoldDB" id="A0A167UVZ7"/>
<dbReference type="EMBL" id="KV417931">
    <property type="protein sequence ID" value="KZP04359.1"/>
    <property type="molecule type" value="Genomic_DNA"/>
</dbReference>
<dbReference type="Proteomes" id="UP000076532">
    <property type="component" value="Unassembled WGS sequence"/>
</dbReference>
<proteinExistence type="predicted"/>
<sequence length="198" mass="23048">MLALCTQGLLLRTTVRNADGTKTKTRAFNEVTRVRREVEANVRSYRRARKAILALSTDPALPKQYQPIGKGDLRTADVTDERRLGQSTDNLAWFWKLGAEKAGKHEWTEEFYRVSWLRAKARKSRWWEEGIIISHEMLFVILFHVHEAELWKERARASGDLEGKRAFAYRMMLVAERRAEVARKGFAGKVVDTNWDRE</sequence>
<organism evidence="1 2">
    <name type="scientific">Athelia psychrophila</name>
    <dbReference type="NCBI Taxonomy" id="1759441"/>
    <lineage>
        <taxon>Eukaryota</taxon>
        <taxon>Fungi</taxon>
        <taxon>Dikarya</taxon>
        <taxon>Basidiomycota</taxon>
        <taxon>Agaricomycotina</taxon>
        <taxon>Agaricomycetes</taxon>
        <taxon>Agaricomycetidae</taxon>
        <taxon>Atheliales</taxon>
        <taxon>Atheliaceae</taxon>
        <taxon>Athelia</taxon>
    </lineage>
</organism>
<gene>
    <name evidence="1" type="ORF">FIBSPDRAFT_767534</name>
</gene>
<evidence type="ECO:0000313" key="1">
    <source>
        <dbReference type="EMBL" id="KZP04359.1"/>
    </source>
</evidence>
<keyword evidence="2" id="KW-1185">Reference proteome</keyword>
<name>A0A167UVZ7_9AGAM</name>
<accession>A0A167UVZ7</accession>
<evidence type="ECO:0000313" key="2">
    <source>
        <dbReference type="Proteomes" id="UP000076532"/>
    </source>
</evidence>